<reference evidence="1" key="1">
    <citation type="submission" date="2023-06" db="EMBL/GenBank/DDBJ databases">
        <title>Genome-scale phylogeny and comparative genomics of the fungal order Sordariales.</title>
        <authorList>
            <consortium name="Lawrence Berkeley National Laboratory"/>
            <person name="Hensen N."/>
            <person name="Bonometti L."/>
            <person name="Westerberg I."/>
            <person name="Brannstrom I.O."/>
            <person name="Guillou S."/>
            <person name="Cros-Aarteil S."/>
            <person name="Calhoun S."/>
            <person name="Haridas S."/>
            <person name="Kuo A."/>
            <person name="Mondo S."/>
            <person name="Pangilinan J."/>
            <person name="Riley R."/>
            <person name="Labutti K."/>
            <person name="Andreopoulos B."/>
            <person name="Lipzen A."/>
            <person name="Chen C."/>
            <person name="Yanf M."/>
            <person name="Daum C."/>
            <person name="Ng V."/>
            <person name="Clum A."/>
            <person name="Steindorff A."/>
            <person name="Ohm R."/>
            <person name="Martin F."/>
            <person name="Silar P."/>
            <person name="Natvig D."/>
            <person name="Lalanne C."/>
            <person name="Gautier V."/>
            <person name="Ament-Velasquez S.L."/>
            <person name="Kruys A."/>
            <person name="Hutchinson M.I."/>
            <person name="Powell A.J."/>
            <person name="Barry K."/>
            <person name="Miller A.N."/>
            <person name="Grigoriev I.V."/>
            <person name="Debuchy R."/>
            <person name="Gladieux P."/>
            <person name="Thoren M.H."/>
            <person name="Johannesson H."/>
        </authorList>
    </citation>
    <scope>NUCLEOTIDE SEQUENCE</scope>
    <source>
        <strain evidence="1">CBS 307.81</strain>
    </source>
</reference>
<dbReference type="AlphaFoldDB" id="A0AA39ZIG0"/>
<name>A0AA39ZIG0_9PEZI</name>
<evidence type="ECO:0000313" key="2">
    <source>
        <dbReference type="Proteomes" id="UP001174997"/>
    </source>
</evidence>
<comment type="caution">
    <text evidence="1">The sequence shown here is derived from an EMBL/GenBank/DDBJ whole genome shotgun (WGS) entry which is preliminary data.</text>
</comment>
<proteinExistence type="predicted"/>
<gene>
    <name evidence="1" type="ORF">QBC41DRAFT_300779</name>
</gene>
<protein>
    <submittedName>
        <fullName evidence="1">Uncharacterized protein</fullName>
    </submittedName>
</protein>
<dbReference type="EMBL" id="JAULSY010000022">
    <property type="protein sequence ID" value="KAK0671349.1"/>
    <property type="molecule type" value="Genomic_DNA"/>
</dbReference>
<organism evidence="1 2">
    <name type="scientific">Cercophora samala</name>
    <dbReference type="NCBI Taxonomy" id="330535"/>
    <lineage>
        <taxon>Eukaryota</taxon>
        <taxon>Fungi</taxon>
        <taxon>Dikarya</taxon>
        <taxon>Ascomycota</taxon>
        <taxon>Pezizomycotina</taxon>
        <taxon>Sordariomycetes</taxon>
        <taxon>Sordariomycetidae</taxon>
        <taxon>Sordariales</taxon>
        <taxon>Lasiosphaeriaceae</taxon>
        <taxon>Cercophora</taxon>
    </lineage>
</organism>
<accession>A0AA39ZIG0</accession>
<keyword evidence="2" id="KW-1185">Reference proteome</keyword>
<evidence type="ECO:0000313" key="1">
    <source>
        <dbReference type="EMBL" id="KAK0671349.1"/>
    </source>
</evidence>
<dbReference type="Proteomes" id="UP001174997">
    <property type="component" value="Unassembled WGS sequence"/>
</dbReference>
<sequence length="86" mass="9576">MYNELMPKIPARDEEFHSRSFKFDRPEDCLGMVIQEADMVCTPPHAAGDKQWAGFNGAAKAVVLDEAGAMLRLDALMVWEDGYGGR</sequence>